<dbReference type="STRING" id="1817813.A2008_13405"/>
<feature type="transmembrane region" description="Helical" evidence="1">
    <location>
        <begin position="367"/>
        <end position="384"/>
    </location>
</feature>
<reference evidence="2 3" key="1">
    <citation type="journal article" date="2016" name="Nat. Commun.">
        <title>Thousands of microbial genomes shed light on interconnected biogeochemical processes in an aquifer system.</title>
        <authorList>
            <person name="Anantharaman K."/>
            <person name="Brown C.T."/>
            <person name="Hug L.A."/>
            <person name="Sharon I."/>
            <person name="Castelle C.J."/>
            <person name="Probst A.J."/>
            <person name="Thomas B.C."/>
            <person name="Singh A."/>
            <person name="Wilkins M.J."/>
            <person name="Karaoz U."/>
            <person name="Brodie E.L."/>
            <person name="Williams K.H."/>
            <person name="Hubbard S.S."/>
            <person name="Banfield J.F."/>
        </authorList>
    </citation>
    <scope>NUCLEOTIDE SEQUENCE [LARGE SCALE GENOMIC DNA]</scope>
</reference>
<keyword evidence="1" id="KW-1133">Transmembrane helix</keyword>
<feature type="transmembrane region" description="Helical" evidence="1">
    <location>
        <begin position="233"/>
        <end position="256"/>
    </location>
</feature>
<feature type="transmembrane region" description="Helical" evidence="1">
    <location>
        <begin position="12"/>
        <end position="34"/>
    </location>
</feature>
<gene>
    <name evidence="2" type="ORF">A2008_13405</name>
</gene>
<dbReference type="Proteomes" id="UP000178735">
    <property type="component" value="Unassembled WGS sequence"/>
</dbReference>
<dbReference type="AlphaFoldDB" id="A0A1F7WV26"/>
<evidence type="ECO:0000256" key="1">
    <source>
        <dbReference type="SAM" id="Phobius"/>
    </source>
</evidence>
<feature type="transmembrane region" description="Helical" evidence="1">
    <location>
        <begin position="83"/>
        <end position="101"/>
    </location>
</feature>
<proteinExistence type="predicted"/>
<feature type="transmembrane region" description="Helical" evidence="1">
    <location>
        <begin position="342"/>
        <end position="360"/>
    </location>
</feature>
<feature type="transmembrane region" description="Helical" evidence="1">
    <location>
        <begin position="40"/>
        <end position="62"/>
    </location>
</feature>
<organism evidence="2 3">
    <name type="scientific">Candidatus Wallbacteria bacterium GWC2_49_35</name>
    <dbReference type="NCBI Taxonomy" id="1817813"/>
    <lineage>
        <taxon>Bacteria</taxon>
        <taxon>Candidatus Walliibacteriota</taxon>
    </lineage>
</organism>
<feature type="transmembrane region" description="Helical" evidence="1">
    <location>
        <begin position="192"/>
        <end position="213"/>
    </location>
</feature>
<feature type="transmembrane region" description="Helical" evidence="1">
    <location>
        <begin position="107"/>
        <end position="130"/>
    </location>
</feature>
<feature type="transmembrane region" description="Helical" evidence="1">
    <location>
        <begin position="313"/>
        <end position="336"/>
    </location>
</feature>
<evidence type="ECO:0000313" key="2">
    <source>
        <dbReference type="EMBL" id="OGM06299.1"/>
    </source>
</evidence>
<feature type="transmembrane region" description="Helical" evidence="1">
    <location>
        <begin position="469"/>
        <end position="488"/>
    </location>
</feature>
<dbReference type="PANTHER" id="PTHR31610:SF0">
    <property type="entry name" value="SLC26A_SULP TRANSPORTER DOMAIN-CONTAINING PROTEIN"/>
    <property type="match status" value="1"/>
</dbReference>
<comment type="caution">
    <text evidence="2">The sequence shown here is derived from an EMBL/GenBank/DDBJ whole genome shotgun (WGS) entry which is preliminary data.</text>
</comment>
<name>A0A1F7WV26_9BACT</name>
<feature type="transmembrane region" description="Helical" evidence="1">
    <location>
        <begin position="168"/>
        <end position="185"/>
    </location>
</feature>
<accession>A0A1F7WV26</accession>
<feature type="transmembrane region" description="Helical" evidence="1">
    <location>
        <begin position="494"/>
        <end position="514"/>
    </location>
</feature>
<protein>
    <submittedName>
        <fullName evidence="2">Xanthine/uracil/vitamin C permease</fullName>
    </submittedName>
</protein>
<sequence>MRIFRKNDLNAFWALFADNLANMVILSGICKYVFKMPDSIVFGRILPGVGVGLIVGLCYYAYAGIQLAKKEGRDNVTALPYGISTPVLFVYLFAVIGPVYWKTGDPLAAWQVGIAAALIGGFIESSGSILGPFLKKYTPRAGMLGTLAGIALVWISAVPMAMLFESPLIGFASLVILFAGLLAGVKMPLNMPAGLFAIMTGTFIGFFTGQASISFDGMGFYLPIPVFGDMLKGLELLFTNSQILAVVIPIEIYNFIETMNNVESAEAAGDKYDVKWCQIMDGVGTSVGALFGNPFPTTVFIGHPAYKRLGAGIGYSFMVGAVFFIGSLFGLVAFLHHLIPEAAVAPMLVFIGLVIVAQAFRCVRPHYAMAVCIAIVPHVSDIIFKKMSGAMSEIASLALKIAPQDNAALIEKLTAYSKTAFDPAAIAALKANQGVNYLGHMSLSQGAIISGLIWGAIVAYLVDSNYLRAFYFALGGAVLTMFGFIHSSQIALNFTPVAAGYAIVAVFFLAAHLFKFQKDDSIEQFDYNEE</sequence>
<dbReference type="EMBL" id="MGFH01000070">
    <property type="protein sequence ID" value="OGM06299.1"/>
    <property type="molecule type" value="Genomic_DNA"/>
</dbReference>
<dbReference type="PANTHER" id="PTHR31610">
    <property type="entry name" value="SLR0360 PROTEIN"/>
    <property type="match status" value="1"/>
</dbReference>
<keyword evidence="1" id="KW-0472">Membrane</keyword>
<feature type="transmembrane region" description="Helical" evidence="1">
    <location>
        <begin position="142"/>
        <end position="162"/>
    </location>
</feature>
<evidence type="ECO:0000313" key="3">
    <source>
        <dbReference type="Proteomes" id="UP000178735"/>
    </source>
</evidence>
<keyword evidence="1" id="KW-0812">Transmembrane</keyword>
<feature type="transmembrane region" description="Helical" evidence="1">
    <location>
        <begin position="443"/>
        <end position="462"/>
    </location>
</feature>